<protein>
    <recommendedName>
        <fullName evidence="2">DUF6594 domain-containing protein</fullName>
    </recommendedName>
</protein>
<feature type="domain" description="DUF6594" evidence="2">
    <location>
        <begin position="54"/>
        <end position="270"/>
    </location>
</feature>
<keyword evidence="1" id="KW-0472">Membrane</keyword>
<feature type="transmembrane region" description="Helical" evidence="1">
    <location>
        <begin position="232"/>
        <end position="251"/>
    </location>
</feature>
<evidence type="ECO:0000259" key="2">
    <source>
        <dbReference type="Pfam" id="PF20237"/>
    </source>
</evidence>
<organism evidence="3 4">
    <name type="scientific">Alternaria panax</name>
    <dbReference type="NCBI Taxonomy" id="48097"/>
    <lineage>
        <taxon>Eukaryota</taxon>
        <taxon>Fungi</taxon>
        <taxon>Dikarya</taxon>
        <taxon>Ascomycota</taxon>
        <taxon>Pezizomycotina</taxon>
        <taxon>Dothideomycetes</taxon>
        <taxon>Pleosporomycetidae</taxon>
        <taxon>Pleosporales</taxon>
        <taxon>Pleosporineae</taxon>
        <taxon>Pleosporaceae</taxon>
        <taxon>Alternaria</taxon>
        <taxon>Alternaria sect. Panax</taxon>
    </lineage>
</organism>
<evidence type="ECO:0000313" key="3">
    <source>
        <dbReference type="EMBL" id="KAG9185972.1"/>
    </source>
</evidence>
<evidence type="ECO:0000313" key="4">
    <source>
        <dbReference type="Proteomes" id="UP001199106"/>
    </source>
</evidence>
<dbReference type="InterPro" id="IPR046529">
    <property type="entry name" value="DUF6594"/>
</dbReference>
<comment type="caution">
    <text evidence="3">The sequence shown here is derived from an EMBL/GenBank/DDBJ whole genome shotgun (WGS) entry which is preliminary data.</text>
</comment>
<keyword evidence="1" id="KW-1133">Transmembrane helix</keyword>
<keyword evidence="4" id="KW-1185">Reference proteome</keyword>
<accession>A0AAD4FA28</accession>
<evidence type="ECO:0000256" key="1">
    <source>
        <dbReference type="SAM" id="Phobius"/>
    </source>
</evidence>
<keyword evidence="1" id="KW-0812">Transmembrane</keyword>
<dbReference type="EMBL" id="JAANER010000009">
    <property type="protein sequence ID" value="KAG9185972.1"/>
    <property type="molecule type" value="Genomic_DNA"/>
</dbReference>
<dbReference type="AlphaFoldDB" id="A0AAD4FA28"/>
<dbReference type="Pfam" id="PF20237">
    <property type="entry name" value="DUF6594"/>
    <property type="match status" value="1"/>
</dbReference>
<feature type="transmembrane region" description="Helical" evidence="1">
    <location>
        <begin position="258"/>
        <end position="277"/>
    </location>
</feature>
<gene>
    <name evidence="3" type="ORF">G6011_02528</name>
</gene>
<feature type="transmembrane region" description="Helical" evidence="1">
    <location>
        <begin position="206"/>
        <end position="226"/>
    </location>
</feature>
<sequence length="282" mass="31683">MAMPASVHTTASVSPTASPIPATLPAAPALSSSKPQNEDLLRYIEHSLRVDEDFYFLRFEKLQRTNLVALQMKLIRTKDSMSKATDMSDDDLETLRVTLEQYATAIQNYHCLRKKRTLTSRDAHRRRLLLQRYFHSQVKDVRVFESHYSYFVEKDVDANRLRTLLMKRLPVKMTYSRSERVANQEEFCRGKPPEDVSDFVERLYRFIRAAIGGLFLVGPMLVMAIGPSTAKSLVTVSISVFLFAVVLTFGLEVTDVEGLVSTATYAAVLVVFVGSSTGSGGQ</sequence>
<reference evidence="3" key="1">
    <citation type="submission" date="2021-07" db="EMBL/GenBank/DDBJ databases">
        <title>Genome Resource of American Ginseng Black Spot Pathogen Alternaria panax.</title>
        <authorList>
            <person name="Qiu C."/>
            <person name="Wang W."/>
            <person name="Liu Z."/>
        </authorList>
    </citation>
    <scope>NUCLEOTIDE SEQUENCE</scope>
    <source>
        <strain evidence="3">BNCC115425</strain>
    </source>
</reference>
<name>A0AAD4FA28_9PLEO</name>
<dbReference type="Proteomes" id="UP001199106">
    <property type="component" value="Unassembled WGS sequence"/>
</dbReference>
<proteinExistence type="predicted"/>